<organism evidence="1 2">
    <name type="scientific">Xenorhabdus cabanillasii JM26</name>
    <dbReference type="NCBI Taxonomy" id="1427517"/>
    <lineage>
        <taxon>Bacteria</taxon>
        <taxon>Pseudomonadati</taxon>
        <taxon>Pseudomonadota</taxon>
        <taxon>Gammaproteobacteria</taxon>
        <taxon>Enterobacterales</taxon>
        <taxon>Morganellaceae</taxon>
        <taxon>Xenorhabdus</taxon>
    </lineage>
</organism>
<evidence type="ECO:0000313" key="1">
    <source>
        <dbReference type="EMBL" id="CDL86818.1"/>
    </source>
</evidence>
<dbReference type="Proteomes" id="UP000019197">
    <property type="component" value="Unassembled WGS sequence"/>
</dbReference>
<comment type="caution">
    <text evidence="1">The sequence shown here is derived from an EMBL/GenBank/DDBJ whole genome shotgun (WGS) entry which is preliminary data.</text>
</comment>
<dbReference type="AlphaFoldDB" id="W1J9X6"/>
<reference evidence="1 2" key="1">
    <citation type="submission" date="2013-11" db="EMBL/GenBank/DDBJ databases">
        <title>Draft genome sequence and annotation of the entomopathogenic bacterium, Xenorhabdus cabanillasi strain JM26.</title>
        <authorList>
            <person name="Gualtieri M."/>
            <person name="Ogier J.C."/>
            <person name="Pages S."/>
            <person name="Givaudan A."/>
            <person name="Gaudriault S."/>
        </authorList>
    </citation>
    <scope>NUCLEOTIDE SEQUENCE [LARGE SCALE GENOMIC DNA]</scope>
    <source>
        <strain evidence="1 2">JM26</strain>
    </source>
</reference>
<evidence type="ECO:0000313" key="2">
    <source>
        <dbReference type="Proteomes" id="UP000019197"/>
    </source>
</evidence>
<protein>
    <recommendedName>
        <fullName evidence="3">Phage protein</fullName>
    </recommendedName>
</protein>
<dbReference type="OrthoDB" id="6456577at2"/>
<name>W1J9X6_9GAMM</name>
<evidence type="ECO:0008006" key="3">
    <source>
        <dbReference type="Google" id="ProtNLM"/>
    </source>
</evidence>
<gene>
    <name evidence="1" type="ORF">XCR1_70015</name>
</gene>
<proteinExistence type="predicted"/>
<dbReference type="EMBL" id="CBXE010000464">
    <property type="protein sequence ID" value="CDL86818.1"/>
    <property type="molecule type" value="Genomic_DNA"/>
</dbReference>
<accession>W1J9X6</accession>
<sequence>MENMSLAQAHKKMPRLISDADFNKKLKMPSKNIAHTKQFIEEGVADYVLPGFAVQHGYRLVKSLKKDQYRLIATGDEPETVYLVELRFRKDIVFNKTTCTQIKVWRSTSIEHKGAVNDLPRTFFFNLLEQHNIVVTDEEQTGDGRRFWETMLSWAFGTGFHVYASDGTQMDRPLTAIANMREFHEEWGYFCWREDPDVHTHRLVVISKALLSQ</sequence>